<sequence>MRMTVSRPHGEARAELPAIDEVDLRQVDERLRVLLVPNAWMMPRRKRRPPAIYLRVGEWVRWRINYRSSGTCPCGQQWSYRFDTLSLAHGRISTDTFLAQPTYMVDERAYLRESPAPPATHWPRWEGRLLQFGAAAHARPGHTRIAVTHAARPGARICRCECTRSCDMRTAERGTVALQFRRELPSAGSCRRPSITSRI</sequence>
<evidence type="ECO:0000313" key="1">
    <source>
        <dbReference type="EMBL" id="BCB75040.1"/>
    </source>
</evidence>
<evidence type="ECO:0000313" key="2">
    <source>
        <dbReference type="Proteomes" id="UP000502508"/>
    </source>
</evidence>
<gene>
    <name evidence="1" type="ORF">Pflav_014500</name>
</gene>
<keyword evidence="2" id="KW-1185">Reference proteome</keyword>
<name>A0A6F8XMJ8_9ACTN</name>
<protein>
    <submittedName>
        <fullName evidence="1">Uncharacterized protein</fullName>
    </submittedName>
</protein>
<proteinExistence type="predicted"/>
<dbReference type="Proteomes" id="UP000502508">
    <property type="component" value="Chromosome"/>
</dbReference>
<organism evidence="1 2">
    <name type="scientific">Phytohabitans flavus</name>
    <dbReference type="NCBI Taxonomy" id="1076124"/>
    <lineage>
        <taxon>Bacteria</taxon>
        <taxon>Bacillati</taxon>
        <taxon>Actinomycetota</taxon>
        <taxon>Actinomycetes</taxon>
        <taxon>Micromonosporales</taxon>
        <taxon>Micromonosporaceae</taxon>
    </lineage>
</organism>
<accession>A0A6F8XMJ8</accession>
<dbReference type="AlphaFoldDB" id="A0A6F8XMJ8"/>
<reference evidence="1 2" key="1">
    <citation type="submission" date="2020-03" db="EMBL/GenBank/DDBJ databases">
        <title>Whole genome shotgun sequence of Phytohabitans flavus NBRC 107702.</title>
        <authorList>
            <person name="Komaki H."/>
            <person name="Tamura T."/>
        </authorList>
    </citation>
    <scope>NUCLEOTIDE SEQUENCE [LARGE SCALE GENOMIC DNA]</scope>
    <source>
        <strain evidence="1 2">NBRC 107702</strain>
    </source>
</reference>
<dbReference type="EMBL" id="AP022870">
    <property type="protein sequence ID" value="BCB75040.1"/>
    <property type="molecule type" value="Genomic_DNA"/>
</dbReference>
<dbReference type="KEGG" id="pfla:Pflav_014500"/>
<reference evidence="1 2" key="2">
    <citation type="submission" date="2020-03" db="EMBL/GenBank/DDBJ databases">
        <authorList>
            <person name="Ichikawa N."/>
            <person name="Kimura A."/>
            <person name="Kitahashi Y."/>
            <person name="Uohara A."/>
        </authorList>
    </citation>
    <scope>NUCLEOTIDE SEQUENCE [LARGE SCALE GENOMIC DNA]</scope>
    <source>
        <strain evidence="1 2">NBRC 107702</strain>
    </source>
</reference>